<accession>A0A2P6QAK7</accession>
<dbReference type="EMBL" id="PDCK01000043">
    <property type="protein sequence ID" value="PRQ31225.1"/>
    <property type="molecule type" value="Genomic_DNA"/>
</dbReference>
<gene>
    <name evidence="1" type="ORF">RchiOBHm_Chr5g0033131</name>
</gene>
<evidence type="ECO:0000313" key="2">
    <source>
        <dbReference type="Proteomes" id="UP000238479"/>
    </source>
</evidence>
<name>A0A2P6QAK7_ROSCH</name>
<dbReference type="Proteomes" id="UP000238479">
    <property type="component" value="Chromosome 5"/>
</dbReference>
<dbReference type="AlphaFoldDB" id="A0A2P6QAK7"/>
<proteinExistence type="predicted"/>
<reference evidence="1 2" key="1">
    <citation type="journal article" date="2018" name="Nat. Genet.">
        <title>The Rosa genome provides new insights in the design of modern roses.</title>
        <authorList>
            <person name="Bendahmane M."/>
        </authorList>
    </citation>
    <scope>NUCLEOTIDE SEQUENCE [LARGE SCALE GENOMIC DNA]</scope>
    <source>
        <strain evidence="2">cv. Old Blush</strain>
    </source>
</reference>
<sequence>MGIDKSEESIPDKEVRPTFILNPSCVSKRRNSFTRNHSNSFMC</sequence>
<comment type="caution">
    <text evidence="1">The sequence shown here is derived from an EMBL/GenBank/DDBJ whole genome shotgun (WGS) entry which is preliminary data.</text>
</comment>
<protein>
    <submittedName>
        <fullName evidence="1">Uncharacterized protein</fullName>
    </submittedName>
</protein>
<evidence type="ECO:0000313" key="1">
    <source>
        <dbReference type="EMBL" id="PRQ31225.1"/>
    </source>
</evidence>
<organism evidence="1 2">
    <name type="scientific">Rosa chinensis</name>
    <name type="common">China rose</name>
    <dbReference type="NCBI Taxonomy" id="74649"/>
    <lineage>
        <taxon>Eukaryota</taxon>
        <taxon>Viridiplantae</taxon>
        <taxon>Streptophyta</taxon>
        <taxon>Embryophyta</taxon>
        <taxon>Tracheophyta</taxon>
        <taxon>Spermatophyta</taxon>
        <taxon>Magnoliopsida</taxon>
        <taxon>eudicotyledons</taxon>
        <taxon>Gunneridae</taxon>
        <taxon>Pentapetalae</taxon>
        <taxon>rosids</taxon>
        <taxon>fabids</taxon>
        <taxon>Rosales</taxon>
        <taxon>Rosaceae</taxon>
        <taxon>Rosoideae</taxon>
        <taxon>Rosoideae incertae sedis</taxon>
        <taxon>Rosa</taxon>
    </lineage>
</organism>
<dbReference type="Gramene" id="PRQ31225">
    <property type="protein sequence ID" value="PRQ31225"/>
    <property type="gene ID" value="RchiOBHm_Chr5g0033131"/>
</dbReference>
<keyword evidence="2" id="KW-1185">Reference proteome</keyword>